<keyword evidence="4" id="KW-0804">Transcription</keyword>
<keyword evidence="2" id="KW-0805">Transcription regulation</keyword>
<dbReference type="Proteomes" id="UP000003175">
    <property type="component" value="Unassembled WGS sequence"/>
</dbReference>
<reference evidence="6 7" key="1">
    <citation type="submission" date="2011-08" db="EMBL/GenBank/DDBJ databases">
        <title>The Genome Sequence of Selenomonas noxia F0398.</title>
        <authorList>
            <consortium name="The Broad Institute Genome Sequencing Platform"/>
            <person name="Earl A."/>
            <person name="Ward D."/>
            <person name="Feldgarden M."/>
            <person name="Gevers D."/>
            <person name="Izard J."/>
            <person name="Ganesan A."/>
            <person name="Blanton J.M."/>
            <person name="Baranova O.V."/>
            <person name="Tanner A.C."/>
            <person name="Dewhirst F.E."/>
            <person name="Young S.K."/>
            <person name="Zeng Q."/>
            <person name="Gargeya S."/>
            <person name="Fitzgerald M."/>
            <person name="Haas B."/>
            <person name="Abouelleil A."/>
            <person name="Alvarado L."/>
            <person name="Arachchi H.M."/>
            <person name="Berlin A."/>
            <person name="Brown A."/>
            <person name="Chapman S.B."/>
            <person name="Chen Z."/>
            <person name="Dunbar C."/>
            <person name="Freedman E."/>
            <person name="Gearin G."/>
            <person name="Gellesch M."/>
            <person name="Goldberg J."/>
            <person name="Griggs A."/>
            <person name="Gujja S."/>
            <person name="Heiman D."/>
            <person name="Howarth C."/>
            <person name="Larson L."/>
            <person name="Lui A."/>
            <person name="MacDonald P.J.P."/>
            <person name="Montmayeur A."/>
            <person name="Murphy C."/>
            <person name="Neiman D."/>
            <person name="Pearson M."/>
            <person name="Priest M."/>
            <person name="Roberts A."/>
            <person name="Saif S."/>
            <person name="Shea T."/>
            <person name="Shenoy N."/>
            <person name="Sisk P."/>
            <person name="Stolte C."/>
            <person name="Sykes S."/>
            <person name="Wortman J."/>
            <person name="Nusbaum C."/>
            <person name="Birren B."/>
        </authorList>
    </citation>
    <scope>NUCLEOTIDE SEQUENCE [LARGE SCALE GENOMIC DNA]</scope>
    <source>
        <strain evidence="6 7">F0398</strain>
    </source>
</reference>
<sequence>MELRNIKTFIHAAEMESFTAAALRKNYAQSTVTQQIQAIERELGAELFVRSGRRVALSSAGRAFLGYARRMAALEQETLAKFHGTGEPEGTFFIGAIETLATSRYMAQIGAFLRRCPKVRLHVHVDTAPRLRQALIHGSIDLVFLIDRLSENPRLHTLHHSHAEIQFIACPDSPYAQRPVCIEELTASPWILTERGTNYRKKLEDDLAERRLYLHDRVEIGTSKTIIDFVAAGIGISILPAVTVADAVRAGRIAVLDVTDYQIHMDLQILAAGERWLPHPLALLAGDFAAGLAAER</sequence>
<dbReference type="SUPFAM" id="SSF53850">
    <property type="entry name" value="Periplasmic binding protein-like II"/>
    <property type="match status" value="1"/>
</dbReference>
<dbReference type="RefSeq" id="WP_006696653.1">
    <property type="nucleotide sequence ID" value="NZ_JH376859.1"/>
</dbReference>
<comment type="caution">
    <text evidence="6">The sequence shown here is derived from an EMBL/GenBank/DDBJ whole genome shotgun (WGS) entry which is preliminary data.</text>
</comment>
<keyword evidence="7" id="KW-1185">Reference proteome</keyword>
<organism evidence="6 7">
    <name type="scientific">Selenomonas noxia F0398</name>
    <dbReference type="NCBI Taxonomy" id="702437"/>
    <lineage>
        <taxon>Bacteria</taxon>
        <taxon>Bacillati</taxon>
        <taxon>Bacillota</taxon>
        <taxon>Negativicutes</taxon>
        <taxon>Selenomonadales</taxon>
        <taxon>Selenomonadaceae</taxon>
        <taxon>Selenomonas</taxon>
    </lineage>
</organism>
<evidence type="ECO:0000313" key="7">
    <source>
        <dbReference type="Proteomes" id="UP000003175"/>
    </source>
</evidence>
<dbReference type="Gene3D" id="1.10.10.10">
    <property type="entry name" value="Winged helix-like DNA-binding domain superfamily/Winged helix DNA-binding domain"/>
    <property type="match status" value="1"/>
</dbReference>
<evidence type="ECO:0000259" key="5">
    <source>
        <dbReference type="PROSITE" id="PS50931"/>
    </source>
</evidence>
<dbReference type="Gene3D" id="3.40.190.10">
    <property type="entry name" value="Periplasmic binding protein-like II"/>
    <property type="match status" value="2"/>
</dbReference>
<evidence type="ECO:0000256" key="1">
    <source>
        <dbReference type="ARBA" id="ARBA00009437"/>
    </source>
</evidence>
<proteinExistence type="inferred from homology"/>
<name>A0ABN0DPL9_9FIRM</name>
<dbReference type="EMBL" id="ADGH01000012">
    <property type="protein sequence ID" value="EHG24553.1"/>
    <property type="molecule type" value="Genomic_DNA"/>
</dbReference>
<dbReference type="InterPro" id="IPR036388">
    <property type="entry name" value="WH-like_DNA-bd_sf"/>
</dbReference>
<comment type="similarity">
    <text evidence="1">Belongs to the LysR transcriptional regulatory family.</text>
</comment>
<evidence type="ECO:0000313" key="6">
    <source>
        <dbReference type="EMBL" id="EHG24553.1"/>
    </source>
</evidence>
<dbReference type="Pfam" id="PF03466">
    <property type="entry name" value="LysR_substrate"/>
    <property type="match status" value="1"/>
</dbReference>
<evidence type="ECO:0000256" key="3">
    <source>
        <dbReference type="ARBA" id="ARBA00023125"/>
    </source>
</evidence>
<accession>A0ABN0DPL9</accession>
<dbReference type="CDD" id="cd05466">
    <property type="entry name" value="PBP2_LTTR_substrate"/>
    <property type="match status" value="1"/>
</dbReference>
<dbReference type="PRINTS" id="PR00039">
    <property type="entry name" value="HTHLYSR"/>
</dbReference>
<keyword evidence="3" id="KW-0238">DNA-binding</keyword>
<dbReference type="InterPro" id="IPR005119">
    <property type="entry name" value="LysR_subst-bd"/>
</dbReference>
<dbReference type="PROSITE" id="PS50931">
    <property type="entry name" value="HTH_LYSR"/>
    <property type="match status" value="1"/>
</dbReference>
<evidence type="ECO:0000256" key="4">
    <source>
        <dbReference type="ARBA" id="ARBA00023163"/>
    </source>
</evidence>
<dbReference type="InterPro" id="IPR000847">
    <property type="entry name" value="LysR_HTH_N"/>
</dbReference>
<dbReference type="InterPro" id="IPR036390">
    <property type="entry name" value="WH_DNA-bd_sf"/>
</dbReference>
<dbReference type="Pfam" id="PF00126">
    <property type="entry name" value="HTH_1"/>
    <property type="match status" value="1"/>
</dbReference>
<protein>
    <recommendedName>
        <fullName evidence="5">HTH lysR-type domain-containing protein</fullName>
    </recommendedName>
</protein>
<dbReference type="SUPFAM" id="SSF46785">
    <property type="entry name" value="Winged helix' DNA-binding domain"/>
    <property type="match status" value="1"/>
</dbReference>
<dbReference type="PANTHER" id="PTHR30126:SF40">
    <property type="entry name" value="HTH-TYPE TRANSCRIPTIONAL REGULATOR GLTR"/>
    <property type="match status" value="1"/>
</dbReference>
<dbReference type="PANTHER" id="PTHR30126">
    <property type="entry name" value="HTH-TYPE TRANSCRIPTIONAL REGULATOR"/>
    <property type="match status" value="1"/>
</dbReference>
<feature type="domain" description="HTH lysR-type" evidence="5">
    <location>
        <begin position="1"/>
        <end position="58"/>
    </location>
</feature>
<evidence type="ECO:0000256" key="2">
    <source>
        <dbReference type="ARBA" id="ARBA00023015"/>
    </source>
</evidence>
<gene>
    <name evidence="6" type="ORF">HMPREF9432_01403</name>
</gene>